<sequence length="251" mass="26222">MTARSQRVALVTGAGSGICAEVARGLAGRNMRLVLLDKDPEAVHRVADELGDRLACDPLVVDVTDARALESALTSLPDDCRPEVLVNGVGGDTRGRPLTELTEADLQTAVAHNLGSVFNATRLCAPAMITAGWGRIVNLASVAGRTYTRFSNAAYVAAKAGVIGFTKQCAFELAPHGITVNAVAHGVIGTERIRGAWQDKPAQWTADRVSHIPAGRFGTVAEAAGIVCHLCDEDSGYTTGTVIDVNGGLHI</sequence>
<dbReference type="AlphaFoldDB" id="A0A7W7LCA8"/>
<dbReference type="InterPro" id="IPR036291">
    <property type="entry name" value="NAD(P)-bd_dom_sf"/>
</dbReference>
<evidence type="ECO:0000313" key="4">
    <source>
        <dbReference type="Proteomes" id="UP000556436"/>
    </source>
</evidence>
<dbReference type="SUPFAM" id="SSF51735">
    <property type="entry name" value="NAD(P)-binding Rossmann-fold domains"/>
    <property type="match status" value="1"/>
</dbReference>
<comment type="caution">
    <text evidence="3">The sequence shown here is derived from an EMBL/GenBank/DDBJ whole genome shotgun (WGS) entry which is preliminary data.</text>
</comment>
<accession>A0A7W7LCA8</accession>
<dbReference type="RefSeq" id="WP_184734372.1">
    <property type="nucleotide sequence ID" value="NZ_BMRW01000002.1"/>
</dbReference>
<dbReference type="PANTHER" id="PTHR42879">
    <property type="entry name" value="3-OXOACYL-(ACYL-CARRIER-PROTEIN) REDUCTASE"/>
    <property type="match status" value="1"/>
</dbReference>
<keyword evidence="2 3" id="KW-0560">Oxidoreductase</keyword>
<evidence type="ECO:0000256" key="2">
    <source>
        <dbReference type="ARBA" id="ARBA00023002"/>
    </source>
</evidence>
<dbReference type="PRINTS" id="PR00081">
    <property type="entry name" value="GDHRDH"/>
</dbReference>
<dbReference type="PANTHER" id="PTHR42879:SF2">
    <property type="entry name" value="3-OXOACYL-[ACYL-CARRIER-PROTEIN] REDUCTASE FABG"/>
    <property type="match status" value="1"/>
</dbReference>
<name>A0A7W7LCA8_STRNE</name>
<reference evidence="3 4" key="1">
    <citation type="submission" date="2020-08" db="EMBL/GenBank/DDBJ databases">
        <title>Genomic Encyclopedia of Type Strains, Phase III (KMG-III): the genomes of soil and plant-associated and newly described type strains.</title>
        <authorList>
            <person name="Whitman W."/>
        </authorList>
    </citation>
    <scope>NUCLEOTIDE SEQUENCE [LARGE SCALE GENOMIC DNA]</scope>
    <source>
        <strain evidence="3 4">CECT 3265</strain>
    </source>
</reference>
<dbReference type="GO" id="GO:0004316">
    <property type="term" value="F:3-oxoacyl-[acyl-carrier-protein] reductase (NADPH) activity"/>
    <property type="evidence" value="ECO:0007669"/>
    <property type="project" value="UniProtKB-EC"/>
</dbReference>
<dbReference type="FunFam" id="3.40.50.720:FF:000173">
    <property type="entry name" value="3-oxoacyl-[acyl-carrier protein] reductase"/>
    <property type="match status" value="1"/>
</dbReference>
<dbReference type="Pfam" id="PF13561">
    <property type="entry name" value="adh_short_C2"/>
    <property type="match status" value="1"/>
</dbReference>
<dbReference type="InterPro" id="IPR002347">
    <property type="entry name" value="SDR_fam"/>
</dbReference>
<dbReference type="Gene3D" id="3.40.50.720">
    <property type="entry name" value="NAD(P)-binding Rossmann-like Domain"/>
    <property type="match status" value="1"/>
</dbReference>
<dbReference type="CDD" id="cd05233">
    <property type="entry name" value="SDR_c"/>
    <property type="match status" value="1"/>
</dbReference>
<gene>
    <name evidence="3" type="ORF">FHS38_003401</name>
</gene>
<keyword evidence="4" id="KW-1185">Reference proteome</keyword>
<organism evidence="3 4">
    <name type="scientific">Streptomyces netropsis</name>
    <name type="common">Streptoverticillium netropsis</name>
    <dbReference type="NCBI Taxonomy" id="55404"/>
    <lineage>
        <taxon>Bacteria</taxon>
        <taxon>Bacillati</taxon>
        <taxon>Actinomycetota</taxon>
        <taxon>Actinomycetes</taxon>
        <taxon>Kitasatosporales</taxon>
        <taxon>Streptomycetaceae</taxon>
        <taxon>Streptomyces</taxon>
    </lineage>
</organism>
<proteinExistence type="inferred from homology"/>
<dbReference type="InterPro" id="IPR050259">
    <property type="entry name" value="SDR"/>
</dbReference>
<comment type="similarity">
    <text evidence="1">Belongs to the short-chain dehydrogenases/reductases (SDR) family.</text>
</comment>
<evidence type="ECO:0000256" key="1">
    <source>
        <dbReference type="ARBA" id="ARBA00006484"/>
    </source>
</evidence>
<evidence type="ECO:0000313" key="3">
    <source>
        <dbReference type="EMBL" id="MBB4887347.1"/>
    </source>
</evidence>
<protein>
    <submittedName>
        <fullName evidence="3">3-oxoacyl-[acyl-carrier protein] reductase</fullName>
        <ecNumber evidence="3">1.1.1.100</ecNumber>
    </submittedName>
</protein>
<dbReference type="EC" id="1.1.1.100" evidence="3"/>
<dbReference type="EMBL" id="JACHJG010000006">
    <property type="protein sequence ID" value="MBB4887347.1"/>
    <property type="molecule type" value="Genomic_DNA"/>
</dbReference>
<dbReference type="Proteomes" id="UP000556436">
    <property type="component" value="Unassembled WGS sequence"/>
</dbReference>
<dbReference type="PRINTS" id="PR00080">
    <property type="entry name" value="SDRFAMILY"/>
</dbReference>